<dbReference type="GO" id="GO:0016746">
    <property type="term" value="F:acyltransferase activity"/>
    <property type="evidence" value="ECO:0007669"/>
    <property type="project" value="UniProtKB-KW"/>
</dbReference>
<dbReference type="InterPro" id="IPR018357">
    <property type="entry name" value="Hexapep_transf_CS"/>
</dbReference>
<dbReference type="InterPro" id="IPR020019">
    <property type="entry name" value="AcTrfase_PglD-like"/>
</dbReference>
<dbReference type="EMBL" id="SNRY01000466">
    <property type="protein sequence ID" value="KAA6340353.1"/>
    <property type="molecule type" value="Genomic_DNA"/>
</dbReference>
<keyword evidence="1 3" id="KW-0808">Transferase</keyword>
<evidence type="ECO:0000259" key="2">
    <source>
        <dbReference type="Pfam" id="PF17836"/>
    </source>
</evidence>
<gene>
    <name evidence="3" type="ORF">EZS27_011773</name>
    <name evidence="4" type="ORF">EZS27_011778</name>
</gene>
<dbReference type="Gene3D" id="3.40.50.20">
    <property type="match status" value="1"/>
</dbReference>
<dbReference type="InterPro" id="IPR011004">
    <property type="entry name" value="Trimer_LpxA-like_sf"/>
</dbReference>
<dbReference type="PANTHER" id="PTHR43300">
    <property type="entry name" value="ACETYLTRANSFERASE"/>
    <property type="match status" value="1"/>
</dbReference>
<comment type="caution">
    <text evidence="3">The sequence shown here is derived from an EMBL/GenBank/DDBJ whole genome shotgun (WGS) entry which is preliminary data.</text>
</comment>
<dbReference type="NCBIfam" id="TIGR03570">
    <property type="entry name" value="NeuD_NnaD"/>
    <property type="match status" value="1"/>
</dbReference>
<keyword evidence="3" id="KW-0012">Acyltransferase</keyword>
<dbReference type="PROSITE" id="PS00101">
    <property type="entry name" value="HEXAPEP_TRANSFERASES"/>
    <property type="match status" value="1"/>
</dbReference>
<proteinExistence type="predicted"/>
<evidence type="ECO:0000313" key="4">
    <source>
        <dbReference type="EMBL" id="KAA6340358.1"/>
    </source>
</evidence>
<dbReference type="Pfam" id="PF00132">
    <property type="entry name" value="Hexapep"/>
    <property type="match status" value="1"/>
</dbReference>
<dbReference type="EMBL" id="SNRY01000466">
    <property type="protein sequence ID" value="KAA6340358.1"/>
    <property type="molecule type" value="Genomic_DNA"/>
</dbReference>
<protein>
    <submittedName>
        <fullName evidence="3">Putative acetyltransferase EpsM</fullName>
        <ecNumber evidence="3">2.3.1.-</ecNumber>
    </submittedName>
</protein>
<evidence type="ECO:0000313" key="3">
    <source>
        <dbReference type="EMBL" id="KAA6340353.1"/>
    </source>
</evidence>
<name>A0A5J4S4S7_9ZZZZ</name>
<dbReference type="PANTHER" id="PTHR43300:SF7">
    <property type="entry name" value="UDP-N-ACETYLBACILLOSAMINE N-ACETYLTRANSFERASE"/>
    <property type="match status" value="1"/>
</dbReference>
<reference evidence="3" key="1">
    <citation type="submission" date="2019-03" db="EMBL/GenBank/DDBJ databases">
        <title>Single cell metagenomics reveals metabolic interactions within the superorganism composed of flagellate Streblomastix strix and complex community of Bacteroidetes bacteria on its surface.</title>
        <authorList>
            <person name="Treitli S.C."/>
            <person name="Kolisko M."/>
            <person name="Husnik F."/>
            <person name="Keeling P."/>
            <person name="Hampl V."/>
        </authorList>
    </citation>
    <scope>NUCLEOTIDE SEQUENCE</scope>
    <source>
        <strain evidence="3">STM</strain>
    </source>
</reference>
<dbReference type="InterPro" id="IPR001451">
    <property type="entry name" value="Hexapep"/>
</dbReference>
<evidence type="ECO:0000256" key="1">
    <source>
        <dbReference type="ARBA" id="ARBA00022679"/>
    </source>
</evidence>
<dbReference type="InterPro" id="IPR041561">
    <property type="entry name" value="PglD_N"/>
</dbReference>
<accession>A0A5J4S4S7</accession>
<dbReference type="AlphaFoldDB" id="A0A5J4S4S7"/>
<dbReference type="EC" id="2.3.1.-" evidence="3"/>
<sequence length="194" mass="20640">MYGAGGHAKVILDILKSNHIAVLEIFDDNPDLTEFMGIPISHSEVLSPVIVSIGNNKIRKIIVDKLKGVEYSPAVFAHSVIKSNYATIEEGTVVMQGAIIQSSVKIGKHSIINTRASIDHDCVLQDYVHIAPGVILCGNVQIGEGSFIGAGTTIMQGIRVGKWSVIGAGSVVLKDIPDHVTAVGSPCKIIKQHI</sequence>
<dbReference type="SUPFAM" id="SSF51161">
    <property type="entry name" value="Trimeric LpxA-like enzymes"/>
    <property type="match status" value="1"/>
</dbReference>
<dbReference type="CDD" id="cd03360">
    <property type="entry name" value="LbH_AT_putative"/>
    <property type="match status" value="1"/>
</dbReference>
<feature type="domain" description="PglD N-terminal" evidence="2">
    <location>
        <begin position="1"/>
        <end position="66"/>
    </location>
</feature>
<organism evidence="3">
    <name type="scientific">termite gut metagenome</name>
    <dbReference type="NCBI Taxonomy" id="433724"/>
    <lineage>
        <taxon>unclassified sequences</taxon>
        <taxon>metagenomes</taxon>
        <taxon>organismal metagenomes</taxon>
    </lineage>
</organism>
<dbReference type="Pfam" id="PF17836">
    <property type="entry name" value="PglD_N"/>
    <property type="match status" value="1"/>
</dbReference>
<dbReference type="Gene3D" id="2.160.10.10">
    <property type="entry name" value="Hexapeptide repeat proteins"/>
    <property type="match status" value="1"/>
</dbReference>
<dbReference type="InterPro" id="IPR050179">
    <property type="entry name" value="Trans_hexapeptide_repeat"/>
</dbReference>